<comment type="caution">
    <text evidence="3">The sequence shown here is derived from an EMBL/GenBank/DDBJ whole genome shotgun (WGS) entry which is preliminary data.</text>
</comment>
<keyword evidence="4" id="KW-1185">Reference proteome</keyword>
<evidence type="ECO:0000256" key="1">
    <source>
        <dbReference type="ARBA" id="ARBA00005381"/>
    </source>
</evidence>
<accession>A0ABP7XX29</accession>
<dbReference type="PANTHER" id="PTHR43081">
    <property type="entry name" value="ADENYLATE CYCLASE, TERMINAL-DIFFERENTIATION SPECIFIC-RELATED"/>
    <property type="match status" value="1"/>
</dbReference>
<reference evidence="4" key="1">
    <citation type="journal article" date="2019" name="Int. J. Syst. Evol. Microbiol.">
        <title>The Global Catalogue of Microorganisms (GCM) 10K type strain sequencing project: providing services to taxonomists for standard genome sequencing and annotation.</title>
        <authorList>
            <consortium name="The Broad Institute Genomics Platform"/>
            <consortium name="The Broad Institute Genome Sequencing Center for Infectious Disease"/>
            <person name="Wu L."/>
            <person name="Ma J."/>
        </authorList>
    </citation>
    <scope>NUCLEOTIDE SEQUENCE [LARGE SCALE GENOMIC DNA]</scope>
    <source>
        <strain evidence="4">JCM 16703</strain>
    </source>
</reference>
<dbReference type="CDD" id="cd07302">
    <property type="entry name" value="CHD"/>
    <property type="match status" value="1"/>
</dbReference>
<evidence type="ECO:0000313" key="3">
    <source>
        <dbReference type="EMBL" id="GAA4127419.1"/>
    </source>
</evidence>
<feature type="domain" description="Guanylate cyclase" evidence="2">
    <location>
        <begin position="5"/>
        <end position="113"/>
    </location>
</feature>
<dbReference type="SUPFAM" id="SSF55073">
    <property type="entry name" value="Nucleotide cyclase"/>
    <property type="match status" value="1"/>
</dbReference>
<comment type="similarity">
    <text evidence="1">Belongs to the adenylyl cyclase class-3 family.</text>
</comment>
<dbReference type="RefSeq" id="WP_344735066.1">
    <property type="nucleotide sequence ID" value="NZ_BAAAZH010000031.1"/>
</dbReference>
<dbReference type="PANTHER" id="PTHR43081:SF19">
    <property type="entry name" value="PH-SENSITIVE ADENYLATE CYCLASE RV1264"/>
    <property type="match status" value="1"/>
</dbReference>
<protein>
    <recommendedName>
        <fullName evidence="2">Guanylate cyclase domain-containing protein</fullName>
    </recommendedName>
</protein>
<evidence type="ECO:0000259" key="2">
    <source>
        <dbReference type="PROSITE" id="PS50125"/>
    </source>
</evidence>
<gene>
    <name evidence="3" type="ORF">GCM10022215_37870</name>
</gene>
<dbReference type="InterPro" id="IPR001054">
    <property type="entry name" value="A/G_cyclase"/>
</dbReference>
<dbReference type="EMBL" id="BAAAZH010000031">
    <property type="protein sequence ID" value="GAA4127419.1"/>
    <property type="molecule type" value="Genomic_DNA"/>
</dbReference>
<proteinExistence type="inferred from homology"/>
<sequence>MTAWTFAMVDLAGYTALTETHGDELAADLAVQFATLARTHLADGDRLIKPIGDAVLLASTHPRAAITLVDRLLTATAELDGFPLARAGLHHGPAVQREGDMFGAAVNLAARVAGQAAGGQTLVTREVADAARELGHAVTRIGLVALRNVSEHQELFEIGIGPQARAGSVDPVCRMWVDQAAAAGHLRYHDDEFWFCSLECARLFASDPEVHARRR</sequence>
<dbReference type="InterPro" id="IPR050697">
    <property type="entry name" value="Adenylyl/Guanylyl_Cyclase_3/4"/>
</dbReference>
<evidence type="ECO:0000313" key="4">
    <source>
        <dbReference type="Proteomes" id="UP001501495"/>
    </source>
</evidence>
<dbReference type="Proteomes" id="UP001501495">
    <property type="component" value="Unassembled WGS sequence"/>
</dbReference>
<dbReference type="Gene3D" id="3.30.70.1230">
    <property type="entry name" value="Nucleotide cyclase"/>
    <property type="match status" value="1"/>
</dbReference>
<name>A0ABP7XX29_9ACTN</name>
<organism evidence="3 4">
    <name type="scientific">Nocardioides fonticola</name>
    <dbReference type="NCBI Taxonomy" id="450363"/>
    <lineage>
        <taxon>Bacteria</taxon>
        <taxon>Bacillati</taxon>
        <taxon>Actinomycetota</taxon>
        <taxon>Actinomycetes</taxon>
        <taxon>Propionibacteriales</taxon>
        <taxon>Nocardioidaceae</taxon>
        <taxon>Nocardioides</taxon>
    </lineage>
</organism>
<dbReference type="PROSITE" id="PS50125">
    <property type="entry name" value="GUANYLATE_CYCLASE_2"/>
    <property type="match status" value="1"/>
</dbReference>
<dbReference type="InterPro" id="IPR029787">
    <property type="entry name" value="Nucleotide_cyclase"/>
</dbReference>